<proteinExistence type="predicted"/>
<sequence length="555" mass="64917">MDNPNITMEEYIRLEEEKARKHGKVFNWETAKYGKIWYDEDVHDLRSVETEFPAIVFNDNLTSNETLFCEPTVSSLNNNEIEFRISFYKFDDEDYTVIFDKNSFSYKIIYANDLKTDSENDNEKVNMPLFPSPEPSVSCIDGLDFFKDFQNEFLAIVYNDALTSKLDFSTEPTVSPQHIDEFNLKDETSLSKCDEEEHNVIYFNDLFPLNVIYPDELKSDTDNDNDKIDIEQSSGNLSVKELPDVISTDVGAYEKGSNKLLETSHDTSNKFFKTETFVKELNVNIITWDYLNKGMPFIFLIKNFYMPFGIPFDLKLFYKDVIKLRQTVYTAYPNPMDTAYCPSGRYPIFISSIVYTTYSLNEYNVLNDCPTGIDTAYLREWIRRIDFLYIFRTLPSERKRRHSEVQAQIRRIFLDGYGVLDVRISFLHISSFKLQNACLLVNFHQAPRISRLSNLSQGMTADALPSAASQDISMDHWLGIVEKIQYFQHLLVSNNVMNEKPKKTLDEITHDMFLVLSLQQLYKISTMYWDDKYVKCRHRYAVSSLMDTAYRMLEQ</sequence>
<organism evidence="1 2">
    <name type="scientific">Tanacetum coccineum</name>
    <dbReference type="NCBI Taxonomy" id="301880"/>
    <lineage>
        <taxon>Eukaryota</taxon>
        <taxon>Viridiplantae</taxon>
        <taxon>Streptophyta</taxon>
        <taxon>Embryophyta</taxon>
        <taxon>Tracheophyta</taxon>
        <taxon>Spermatophyta</taxon>
        <taxon>Magnoliopsida</taxon>
        <taxon>eudicotyledons</taxon>
        <taxon>Gunneridae</taxon>
        <taxon>Pentapetalae</taxon>
        <taxon>asterids</taxon>
        <taxon>campanulids</taxon>
        <taxon>Asterales</taxon>
        <taxon>Asteraceae</taxon>
        <taxon>Asteroideae</taxon>
        <taxon>Anthemideae</taxon>
        <taxon>Anthemidinae</taxon>
        <taxon>Tanacetum</taxon>
    </lineage>
</organism>
<dbReference type="EMBL" id="BQNB010012367">
    <property type="protein sequence ID" value="GJT02671.1"/>
    <property type="molecule type" value="Genomic_DNA"/>
</dbReference>
<protein>
    <submittedName>
        <fullName evidence="1">Uncharacterized protein</fullName>
    </submittedName>
</protein>
<evidence type="ECO:0000313" key="1">
    <source>
        <dbReference type="EMBL" id="GJT02671.1"/>
    </source>
</evidence>
<comment type="caution">
    <text evidence="1">The sequence shown here is derived from an EMBL/GenBank/DDBJ whole genome shotgun (WGS) entry which is preliminary data.</text>
</comment>
<reference evidence="1" key="1">
    <citation type="journal article" date="2022" name="Int. J. Mol. Sci.">
        <title>Draft Genome of Tanacetum Coccineum: Genomic Comparison of Closely Related Tanacetum-Family Plants.</title>
        <authorList>
            <person name="Yamashiro T."/>
            <person name="Shiraishi A."/>
            <person name="Nakayama K."/>
            <person name="Satake H."/>
        </authorList>
    </citation>
    <scope>NUCLEOTIDE SEQUENCE</scope>
</reference>
<reference evidence="1" key="2">
    <citation type="submission" date="2022-01" db="EMBL/GenBank/DDBJ databases">
        <authorList>
            <person name="Yamashiro T."/>
            <person name="Shiraishi A."/>
            <person name="Satake H."/>
            <person name="Nakayama K."/>
        </authorList>
    </citation>
    <scope>NUCLEOTIDE SEQUENCE</scope>
</reference>
<evidence type="ECO:0000313" key="2">
    <source>
        <dbReference type="Proteomes" id="UP001151760"/>
    </source>
</evidence>
<name>A0ABQ5AN37_9ASTR</name>
<keyword evidence="2" id="KW-1185">Reference proteome</keyword>
<accession>A0ABQ5AN37</accession>
<gene>
    <name evidence="1" type="ORF">Tco_0823840</name>
</gene>
<dbReference type="Proteomes" id="UP001151760">
    <property type="component" value="Unassembled WGS sequence"/>
</dbReference>